<dbReference type="Gene3D" id="2.40.50.1070">
    <property type="match status" value="1"/>
</dbReference>
<keyword evidence="1 4" id="KW-0489">Methyltransferase</keyword>
<dbReference type="PROSITE" id="PS01231">
    <property type="entry name" value="TRMA_2"/>
    <property type="match status" value="1"/>
</dbReference>
<dbReference type="EMBL" id="DTDR01000082">
    <property type="protein sequence ID" value="HGK63566.1"/>
    <property type="molecule type" value="Genomic_DNA"/>
</dbReference>
<evidence type="ECO:0000256" key="2">
    <source>
        <dbReference type="ARBA" id="ARBA00022679"/>
    </source>
</evidence>
<dbReference type="InterPro" id="IPR029063">
    <property type="entry name" value="SAM-dependent_MTases_sf"/>
</dbReference>
<evidence type="ECO:0000256" key="1">
    <source>
        <dbReference type="ARBA" id="ARBA00022603"/>
    </source>
</evidence>
<accession>A0A7V3ZUT5</accession>
<dbReference type="AlphaFoldDB" id="A0A7V3ZUT5"/>
<dbReference type="PROSITE" id="PS01230">
    <property type="entry name" value="TRMA_1"/>
    <property type="match status" value="1"/>
</dbReference>
<reference evidence="6" key="1">
    <citation type="journal article" date="2020" name="mSystems">
        <title>Genome- and Community-Level Interaction Insights into Carbon Utilization and Element Cycling Functions of Hydrothermarchaeota in Hydrothermal Sediment.</title>
        <authorList>
            <person name="Zhou Z."/>
            <person name="Liu Y."/>
            <person name="Xu W."/>
            <person name="Pan J."/>
            <person name="Luo Z.H."/>
            <person name="Li M."/>
        </authorList>
    </citation>
    <scope>NUCLEOTIDE SEQUENCE [LARGE SCALE GENOMIC DNA]</scope>
    <source>
        <strain evidence="6">SpSt-697</strain>
    </source>
</reference>
<keyword evidence="3 4" id="KW-0949">S-adenosyl-L-methionine</keyword>
<dbReference type="PROSITE" id="PS51687">
    <property type="entry name" value="SAM_MT_RNA_M5U"/>
    <property type="match status" value="1"/>
</dbReference>
<feature type="binding site" evidence="4">
    <location>
        <position position="304"/>
    </location>
    <ligand>
        <name>S-adenosyl-L-methionine</name>
        <dbReference type="ChEBI" id="CHEBI:59789"/>
    </ligand>
</feature>
<evidence type="ECO:0000313" key="6">
    <source>
        <dbReference type="EMBL" id="HGK63566.1"/>
    </source>
</evidence>
<dbReference type="InterPro" id="IPR030390">
    <property type="entry name" value="MeTrfase_TrmA_AS"/>
</dbReference>
<dbReference type="EC" id="2.1.1.190" evidence="6"/>
<dbReference type="PANTHER" id="PTHR11061:SF30">
    <property type="entry name" value="TRNA (URACIL(54)-C(5))-METHYLTRANSFERASE"/>
    <property type="match status" value="1"/>
</dbReference>
<dbReference type="Gene3D" id="2.40.50.140">
    <property type="entry name" value="Nucleic acid-binding proteins"/>
    <property type="match status" value="1"/>
</dbReference>
<feature type="binding site" evidence="4">
    <location>
        <position position="275"/>
    </location>
    <ligand>
        <name>S-adenosyl-L-methionine</name>
        <dbReference type="ChEBI" id="CHEBI:59789"/>
    </ligand>
</feature>
<name>A0A7V3ZUT5_UNCW3</name>
<sequence>MVIELKIQKIIFGGFGLGEYEGVKVFVPYTCPEERLLVNIKEKKKHYWLGEIKEILEPSPFRIKPKCPIFTQCGGCDFLHIDYFYQLVLKKLIVNDSLQHLGKIFFPLKNPLPVLPFNYRNKVQMVIKKNKKVSIGYYKKNTHEVIENPDCLINPNIFNEIRNSFKQFLEENNFEIYDEKTQKGNLRFLVMRLGIKTDKILLIVVGKEYDKRIERFMDSLSPEIKNKIIGFLYNLNPLPKNRILSRDSIVIFGDPFYFEELLNKKFRISANSFFQIHYEATKILLKRILELMVPEEDDIIFDLYSGVGVFSVILSPYVKEIIGVESEKSAYEDALFNKIINDCLNINFLLGRCEDVLSQLPKATKIILDPPRKGLSPIVIKELARILPQVILYVSCNPTTFVRDLKTLLTFNYEIETIELIDMFPQTYHIEILAKLIKK</sequence>
<evidence type="ECO:0000256" key="5">
    <source>
        <dbReference type="PROSITE-ProRule" id="PRU10015"/>
    </source>
</evidence>
<dbReference type="SUPFAM" id="SSF50249">
    <property type="entry name" value="Nucleic acid-binding proteins"/>
    <property type="match status" value="1"/>
</dbReference>
<proteinExistence type="inferred from homology"/>
<feature type="active site" description="Nucleophile" evidence="4">
    <location>
        <position position="396"/>
    </location>
</feature>
<dbReference type="Pfam" id="PF05958">
    <property type="entry name" value="tRNA_U5-meth_tr"/>
    <property type="match status" value="2"/>
</dbReference>
<dbReference type="NCBIfam" id="TIGR00479">
    <property type="entry name" value="rumA"/>
    <property type="match status" value="1"/>
</dbReference>
<comment type="similarity">
    <text evidence="4">Belongs to the class I-like SAM-binding methyltransferase superfamily. RNA M5U methyltransferase family.</text>
</comment>
<dbReference type="GO" id="GO:0070041">
    <property type="term" value="F:rRNA (uridine-C5-)-methyltransferase activity"/>
    <property type="evidence" value="ECO:0007669"/>
    <property type="project" value="TreeGrafter"/>
</dbReference>
<dbReference type="InterPro" id="IPR012340">
    <property type="entry name" value="NA-bd_OB-fold"/>
</dbReference>
<feature type="active site" evidence="5">
    <location>
        <position position="396"/>
    </location>
</feature>
<protein>
    <submittedName>
        <fullName evidence="6">23S rRNA (Uracil(1939)-C(5))-methyltransferase RlmD</fullName>
        <ecNumber evidence="6">2.1.1.190</ecNumber>
    </submittedName>
</protein>
<keyword evidence="2 4" id="KW-0808">Transferase</keyword>
<comment type="caution">
    <text evidence="6">The sequence shown here is derived from an EMBL/GenBank/DDBJ whole genome shotgun (WGS) entry which is preliminary data.</text>
</comment>
<gene>
    <name evidence="6" type="primary">rlmD</name>
    <name evidence="6" type="ORF">ENU74_03120</name>
</gene>
<dbReference type="SUPFAM" id="SSF53335">
    <property type="entry name" value="S-adenosyl-L-methionine-dependent methyltransferases"/>
    <property type="match status" value="1"/>
</dbReference>
<feature type="binding site" evidence="4">
    <location>
        <position position="325"/>
    </location>
    <ligand>
        <name>S-adenosyl-L-methionine</name>
        <dbReference type="ChEBI" id="CHEBI:59789"/>
    </ligand>
</feature>
<dbReference type="InterPro" id="IPR030391">
    <property type="entry name" value="MeTrfase_TrmA_CS"/>
</dbReference>
<dbReference type="GO" id="GO:0070475">
    <property type="term" value="P:rRNA base methylation"/>
    <property type="evidence" value="ECO:0007669"/>
    <property type="project" value="TreeGrafter"/>
</dbReference>
<dbReference type="PANTHER" id="PTHR11061">
    <property type="entry name" value="RNA M5U METHYLTRANSFERASE"/>
    <property type="match status" value="1"/>
</dbReference>
<feature type="binding site" evidence="4">
    <location>
        <position position="369"/>
    </location>
    <ligand>
        <name>S-adenosyl-L-methionine</name>
        <dbReference type="ChEBI" id="CHEBI:59789"/>
    </ligand>
</feature>
<organism evidence="6">
    <name type="scientific">candidate division WOR-3 bacterium</name>
    <dbReference type="NCBI Taxonomy" id="2052148"/>
    <lineage>
        <taxon>Bacteria</taxon>
        <taxon>Bacteria division WOR-3</taxon>
    </lineage>
</organism>
<evidence type="ECO:0000256" key="3">
    <source>
        <dbReference type="ARBA" id="ARBA00022691"/>
    </source>
</evidence>
<evidence type="ECO:0000256" key="4">
    <source>
        <dbReference type="PROSITE-ProRule" id="PRU01024"/>
    </source>
</evidence>
<dbReference type="InterPro" id="IPR010280">
    <property type="entry name" value="U5_MeTrfase_fam"/>
</dbReference>
<dbReference type="Gene3D" id="3.40.50.150">
    <property type="entry name" value="Vaccinia Virus protein VP39"/>
    <property type="match status" value="1"/>
</dbReference>